<proteinExistence type="predicted"/>
<feature type="domain" description="PKD" evidence="1">
    <location>
        <begin position="193"/>
        <end position="280"/>
    </location>
</feature>
<evidence type="ECO:0000259" key="1">
    <source>
        <dbReference type="PROSITE" id="PS50093"/>
    </source>
</evidence>
<sequence length="488" mass="52221">MKTLRYLFFLFFLFISCGDEETPTGPIANFGYTIDNLIVSFSDSSTVGDAAINNWVWDFGDGSKSTEQNPVHTYAEDGTYSVSLIVTDENVLSDATAPREIVLESQTIGPTANFSYTSNYLVVSFVDASTPGNSDINNWGWDFDGDGVDDTTGIGPHTYTYTVSGTYTVRLTVTDENNLTSSKETDVTVAEYTETGPAASFSFSANFLEVTFTDISTPGDGGIITWSWDFGDGSTSAEQNPIHTYEEDGTYSVSLTVTDENSLVDTYTGAIVVSATATFISLAPGYMSINLDINVEPTGELILQVGNLSNPIYGISLRIAYDSSNVLFMGATEYENGFFFGSEAISFVNDVSSVIHLVITSTSGSGVSGSGILYKLEFEGHSEGSHIVEILPDFLFFYDSTGNEITVPNLITYSATINVECIGEFDECGVCNGGGIEEGACDCEGNVEDCAGECGGSAYVDECDVCDDNLDNDCTQDCLGVWGGDAVE</sequence>
<reference evidence="2" key="1">
    <citation type="submission" date="2018-05" db="EMBL/GenBank/DDBJ databases">
        <authorList>
            <person name="Lanie J.A."/>
            <person name="Ng W.-L."/>
            <person name="Kazmierczak K.M."/>
            <person name="Andrzejewski T.M."/>
            <person name="Davidsen T.M."/>
            <person name="Wayne K.J."/>
            <person name="Tettelin H."/>
            <person name="Glass J.I."/>
            <person name="Rusch D."/>
            <person name="Podicherti R."/>
            <person name="Tsui H.-C.T."/>
            <person name="Winkler M.E."/>
        </authorList>
    </citation>
    <scope>NUCLEOTIDE SEQUENCE</scope>
</reference>
<protein>
    <recommendedName>
        <fullName evidence="1">PKD domain-containing protein</fullName>
    </recommendedName>
</protein>
<dbReference type="InterPro" id="IPR035986">
    <property type="entry name" value="PKD_dom_sf"/>
</dbReference>
<dbReference type="InterPro" id="IPR008965">
    <property type="entry name" value="CBM2/CBM3_carb-bd_dom_sf"/>
</dbReference>
<feature type="domain" description="PKD" evidence="1">
    <location>
        <begin position="123"/>
        <end position="189"/>
    </location>
</feature>
<dbReference type="GO" id="GO:0030246">
    <property type="term" value="F:carbohydrate binding"/>
    <property type="evidence" value="ECO:0007669"/>
    <property type="project" value="InterPro"/>
</dbReference>
<dbReference type="Pfam" id="PF18911">
    <property type="entry name" value="PKD_4"/>
    <property type="match status" value="3"/>
</dbReference>
<dbReference type="InterPro" id="IPR022409">
    <property type="entry name" value="PKD/Chitinase_dom"/>
</dbReference>
<feature type="domain" description="PKD" evidence="1">
    <location>
        <begin position="22"/>
        <end position="88"/>
    </location>
</feature>
<dbReference type="AlphaFoldDB" id="A0A382ARL5"/>
<dbReference type="PANTHER" id="PTHR36842:SF1">
    <property type="entry name" value="PROTEIN TOLB"/>
    <property type="match status" value="1"/>
</dbReference>
<dbReference type="Gene3D" id="2.60.40.680">
    <property type="match status" value="1"/>
</dbReference>
<dbReference type="SUPFAM" id="SSF49299">
    <property type="entry name" value="PKD domain"/>
    <property type="match status" value="3"/>
</dbReference>
<name>A0A382ARL5_9ZZZZ</name>
<feature type="non-terminal residue" evidence="2">
    <location>
        <position position="488"/>
    </location>
</feature>
<dbReference type="PANTHER" id="PTHR36842">
    <property type="entry name" value="PROTEIN TOLB HOMOLOG"/>
    <property type="match status" value="1"/>
</dbReference>
<dbReference type="PROSITE" id="PS51257">
    <property type="entry name" value="PROKAR_LIPOPROTEIN"/>
    <property type="match status" value="1"/>
</dbReference>
<gene>
    <name evidence="2" type="ORF">METZ01_LOCUS156962</name>
</gene>
<dbReference type="SMART" id="SM00089">
    <property type="entry name" value="PKD"/>
    <property type="match status" value="3"/>
</dbReference>
<evidence type="ECO:0000313" key="2">
    <source>
        <dbReference type="EMBL" id="SVB04108.1"/>
    </source>
</evidence>
<dbReference type="CDD" id="cd00146">
    <property type="entry name" value="PKD"/>
    <property type="match status" value="3"/>
</dbReference>
<organism evidence="2">
    <name type="scientific">marine metagenome</name>
    <dbReference type="NCBI Taxonomy" id="408172"/>
    <lineage>
        <taxon>unclassified sequences</taxon>
        <taxon>metagenomes</taxon>
        <taxon>ecological metagenomes</taxon>
    </lineage>
</organism>
<accession>A0A382ARL5</accession>
<dbReference type="InterPro" id="IPR000601">
    <property type="entry name" value="PKD_dom"/>
</dbReference>
<dbReference type="Gene3D" id="2.60.40.10">
    <property type="entry name" value="Immunoglobulins"/>
    <property type="match status" value="3"/>
</dbReference>
<dbReference type="EMBL" id="UINC01026514">
    <property type="protein sequence ID" value="SVB04108.1"/>
    <property type="molecule type" value="Genomic_DNA"/>
</dbReference>
<dbReference type="InterPro" id="IPR013783">
    <property type="entry name" value="Ig-like_fold"/>
</dbReference>
<dbReference type="PROSITE" id="PS50093">
    <property type="entry name" value="PKD"/>
    <property type="match status" value="3"/>
</dbReference>
<dbReference type="SUPFAM" id="SSF49384">
    <property type="entry name" value="Carbohydrate-binding domain"/>
    <property type="match status" value="1"/>
</dbReference>